<feature type="compositionally biased region" description="Basic and acidic residues" evidence="1">
    <location>
        <begin position="329"/>
        <end position="341"/>
    </location>
</feature>
<feature type="region of interest" description="Disordered" evidence="1">
    <location>
        <begin position="313"/>
        <end position="386"/>
    </location>
</feature>
<dbReference type="PANTHER" id="PTHR34835:SF90">
    <property type="entry name" value="AMINOTRANSFERASE-LIKE PLANT MOBILE DOMAIN-CONTAINING PROTEIN"/>
    <property type="match status" value="1"/>
</dbReference>
<gene>
    <name evidence="2" type="ORF">QVD17_17744</name>
</gene>
<evidence type="ECO:0008006" key="4">
    <source>
        <dbReference type="Google" id="ProtNLM"/>
    </source>
</evidence>
<organism evidence="2 3">
    <name type="scientific">Tagetes erecta</name>
    <name type="common">African marigold</name>
    <dbReference type="NCBI Taxonomy" id="13708"/>
    <lineage>
        <taxon>Eukaryota</taxon>
        <taxon>Viridiplantae</taxon>
        <taxon>Streptophyta</taxon>
        <taxon>Embryophyta</taxon>
        <taxon>Tracheophyta</taxon>
        <taxon>Spermatophyta</taxon>
        <taxon>Magnoliopsida</taxon>
        <taxon>eudicotyledons</taxon>
        <taxon>Gunneridae</taxon>
        <taxon>Pentapetalae</taxon>
        <taxon>asterids</taxon>
        <taxon>campanulids</taxon>
        <taxon>Asterales</taxon>
        <taxon>Asteraceae</taxon>
        <taxon>Asteroideae</taxon>
        <taxon>Heliantheae alliance</taxon>
        <taxon>Tageteae</taxon>
        <taxon>Tagetes</taxon>
    </lineage>
</organism>
<proteinExistence type="predicted"/>
<evidence type="ECO:0000313" key="2">
    <source>
        <dbReference type="EMBL" id="KAK1428904.1"/>
    </source>
</evidence>
<keyword evidence="3" id="KW-1185">Reference proteome</keyword>
<dbReference type="EMBL" id="JAUHHV010000004">
    <property type="protein sequence ID" value="KAK1428904.1"/>
    <property type="molecule type" value="Genomic_DNA"/>
</dbReference>
<comment type="caution">
    <text evidence="2">The sequence shown here is derived from an EMBL/GenBank/DDBJ whole genome shotgun (WGS) entry which is preliminary data.</text>
</comment>
<dbReference type="AlphaFoldDB" id="A0AAD8KUH7"/>
<name>A0AAD8KUH7_TARER</name>
<sequence>MTEETSEDCCLYSRVVYSPALLMEAIKSLTHSQKEAVSSMGFDSLLQLRITDIPKTLAFHVVKHLDTDAMIIRTRNGEIPVDREAVRKVYGFPMGDISIVHSRSNNYKNHPTVKLWKEHLDLPGAVIPEVLLQNIKESGSDTFTFRLDFLVLLVSTLICSMKNGSVYQRFLPSISSNSIIKDFDWCGLVVDAVKECKKGWTPHNRSCFFVGPLTFLVLLYCDRVRIAPTIERVRPVIIGWTSENLMKREESELEGGFVLGELLPDDNERTEEELVVESVAKALDDVKKLIDNATSRFGENEWLQSVKNKWNATFSDQDPDVGTMGSCYEHSEVGDEGTSRGREKRKKPQPSNQPAQKRRTRASLVAQQEDINEDPDSSQTNERDPDVGTFFTEWRATTPDVDVGESSNTNETATEEINKGVERLRKNIAKILTRYVNQRDTKDAEEGGILRRSPRLRKKNKRVHWAEDLCTVFLFEKEDAGAP</sequence>
<evidence type="ECO:0000313" key="3">
    <source>
        <dbReference type="Proteomes" id="UP001229421"/>
    </source>
</evidence>
<dbReference type="PANTHER" id="PTHR34835">
    <property type="entry name" value="OS07G0283600 PROTEIN-RELATED"/>
    <property type="match status" value="1"/>
</dbReference>
<evidence type="ECO:0000256" key="1">
    <source>
        <dbReference type="SAM" id="MobiDB-lite"/>
    </source>
</evidence>
<accession>A0AAD8KUH7</accession>
<reference evidence="2" key="1">
    <citation type="journal article" date="2023" name="bioRxiv">
        <title>Improved chromosome-level genome assembly for marigold (Tagetes erecta).</title>
        <authorList>
            <person name="Jiang F."/>
            <person name="Yuan L."/>
            <person name="Wang S."/>
            <person name="Wang H."/>
            <person name="Xu D."/>
            <person name="Wang A."/>
            <person name="Fan W."/>
        </authorList>
    </citation>
    <scope>NUCLEOTIDE SEQUENCE</scope>
    <source>
        <strain evidence="2">WSJ</strain>
        <tissue evidence="2">Leaf</tissue>
    </source>
</reference>
<protein>
    <recommendedName>
        <fullName evidence="4">Aminotransferase-like plant mobile domain-containing protein</fullName>
    </recommendedName>
</protein>
<dbReference type="Proteomes" id="UP001229421">
    <property type="component" value="Unassembled WGS sequence"/>
</dbReference>